<dbReference type="GO" id="GO:0016757">
    <property type="term" value="F:glycosyltransferase activity"/>
    <property type="evidence" value="ECO:0007669"/>
    <property type="project" value="UniProtKB-KW"/>
</dbReference>
<dbReference type="OrthoDB" id="9805159at2"/>
<dbReference type="Proteomes" id="UP000198951">
    <property type="component" value="Unassembled WGS sequence"/>
</dbReference>
<protein>
    <submittedName>
        <fullName evidence="3">Maltooligosyl trehalose synthase</fullName>
    </submittedName>
</protein>
<dbReference type="InterPro" id="IPR017853">
    <property type="entry name" value="GH"/>
</dbReference>
<keyword evidence="4" id="KW-1185">Reference proteome</keyword>
<dbReference type="PANTHER" id="PTHR38784:SF1">
    <property type="entry name" value="SUCROSE PHOSPHORYLASE"/>
    <property type="match status" value="1"/>
</dbReference>
<organism evidence="3 4">
    <name type="scientific">Flavobacterium gillisiae</name>
    <dbReference type="NCBI Taxonomy" id="150146"/>
    <lineage>
        <taxon>Bacteria</taxon>
        <taxon>Pseudomonadati</taxon>
        <taxon>Bacteroidota</taxon>
        <taxon>Flavobacteriia</taxon>
        <taxon>Flavobacteriales</taxon>
        <taxon>Flavobacteriaceae</taxon>
        <taxon>Flavobacterium</taxon>
    </lineage>
</organism>
<dbReference type="Gene3D" id="3.90.400.10">
    <property type="entry name" value="Oligo-1,6-glucosidase, Domain 2"/>
    <property type="match status" value="1"/>
</dbReference>
<evidence type="ECO:0000256" key="1">
    <source>
        <dbReference type="ARBA" id="ARBA00022676"/>
    </source>
</evidence>
<dbReference type="EMBL" id="FNRD01000001">
    <property type="protein sequence ID" value="SDZ88106.1"/>
    <property type="molecule type" value="Genomic_DNA"/>
</dbReference>
<keyword evidence="2" id="KW-0808">Transferase</keyword>
<sequence length="578" mass="66034">MQENNKTIANGVMLNAYPDSIGGKFSDTVDMLKMTEFKDVFSLLYVLPTFFNSDLDRGFSIIDYDINKELVDTKDLLELEELNVKLKFDIVLNHLSVASPQFKDLLKYGNESKFKDFFINWNEFWEGNGVKNEDGIIIPEAEYLNKLFMRKSGLPVLKVRFPDGTEPPYWNTFYQQITYNPITVGDLQNIKGLTEEQGLFITVKINEAIAKDQDFTTIDFKEANHLKGEILQVVEQKRSYLGQMDVNAASPLVWDFYEETLKKLGGYGCNILRLDAFAYLHKQVGESNFFNKPGTWEYLERIKQIAQKNDLMLLPEIHAEYGLHLHDEVANEGYTIYDFFLPGLTIHTIENKTSKALLSWAKEIIAKGYKTVNMLGCHDGIPVLDLKGKDVNEVYNQGLLEDDEIEGIMNTIMERGGRVKNLYDPSGKKISYYQVNATFFSALGEDEQKLLLARAIQMFMPGIPQVWYLDVFAGKNNYEAADNGGSAGHKEINRTTLTMQDIEQGLKTDVVKKQLEIIRLRNTSDAFLGTVEINDAFDDVIDIKWTNNKSVAHLKADLKTYRFTIDHIDKGATKKMIF</sequence>
<gene>
    <name evidence="3" type="ORF">SAMN05443667_101140</name>
</gene>
<evidence type="ECO:0000256" key="2">
    <source>
        <dbReference type="ARBA" id="ARBA00022679"/>
    </source>
</evidence>
<keyword evidence="1" id="KW-0328">Glycosyltransferase</keyword>
<dbReference type="PANTHER" id="PTHR38784">
    <property type="entry name" value="SUCROSE PHOSPHORYLASE"/>
    <property type="match status" value="1"/>
</dbReference>
<dbReference type="RefSeq" id="WP_091083215.1">
    <property type="nucleotide sequence ID" value="NZ_FNRD01000001.1"/>
</dbReference>
<dbReference type="STRING" id="150146.SAMN05443667_101140"/>
<dbReference type="InterPro" id="IPR045857">
    <property type="entry name" value="O16G_dom_2"/>
</dbReference>
<evidence type="ECO:0000313" key="3">
    <source>
        <dbReference type="EMBL" id="SDZ88106.1"/>
    </source>
</evidence>
<dbReference type="AlphaFoldDB" id="A0A1H3WLT6"/>
<proteinExistence type="predicted"/>
<name>A0A1H3WLT6_9FLAO</name>
<accession>A0A1H3WLT6</accession>
<reference evidence="4" key="1">
    <citation type="submission" date="2016-10" db="EMBL/GenBank/DDBJ databases">
        <authorList>
            <person name="Varghese N."/>
            <person name="Submissions S."/>
        </authorList>
    </citation>
    <scope>NUCLEOTIDE SEQUENCE [LARGE SCALE GENOMIC DNA]</scope>
    <source>
        <strain evidence="4">DSM 22376</strain>
    </source>
</reference>
<dbReference type="SUPFAM" id="SSF51445">
    <property type="entry name" value="(Trans)glycosidases"/>
    <property type="match status" value="1"/>
</dbReference>
<evidence type="ECO:0000313" key="4">
    <source>
        <dbReference type="Proteomes" id="UP000198951"/>
    </source>
</evidence>
<dbReference type="Gene3D" id="3.20.20.80">
    <property type="entry name" value="Glycosidases"/>
    <property type="match status" value="1"/>
</dbReference>